<keyword evidence="3" id="KW-1185">Reference proteome</keyword>
<reference evidence="2" key="1">
    <citation type="journal article" date="2020" name="Phytopathology">
        <title>Genome Sequence Resources of Colletotrichum truncatum, C. plurivorum, C. musicola, and C. sojae: Four Species Pathogenic to Soybean (Glycine max).</title>
        <authorList>
            <person name="Rogerio F."/>
            <person name="Boufleur T.R."/>
            <person name="Ciampi-Guillardi M."/>
            <person name="Sukno S.A."/>
            <person name="Thon M.R."/>
            <person name="Massola Junior N.S."/>
            <person name="Baroncelli R."/>
        </authorList>
    </citation>
    <scope>NUCLEOTIDE SEQUENCE</scope>
    <source>
        <strain evidence="2">LFN00145</strain>
    </source>
</reference>
<dbReference type="EMBL" id="WIGO01000035">
    <property type="protein sequence ID" value="KAF6836043.1"/>
    <property type="molecule type" value="Genomic_DNA"/>
</dbReference>
<protein>
    <submittedName>
        <fullName evidence="2">Uncharacterized protein</fullName>
    </submittedName>
</protein>
<dbReference type="Proteomes" id="UP000654918">
    <property type="component" value="Unassembled WGS sequence"/>
</dbReference>
<organism evidence="2 3">
    <name type="scientific">Colletotrichum plurivorum</name>
    <dbReference type="NCBI Taxonomy" id="2175906"/>
    <lineage>
        <taxon>Eukaryota</taxon>
        <taxon>Fungi</taxon>
        <taxon>Dikarya</taxon>
        <taxon>Ascomycota</taxon>
        <taxon>Pezizomycotina</taxon>
        <taxon>Sordariomycetes</taxon>
        <taxon>Hypocreomycetidae</taxon>
        <taxon>Glomerellales</taxon>
        <taxon>Glomerellaceae</taxon>
        <taxon>Colletotrichum</taxon>
        <taxon>Colletotrichum orchidearum species complex</taxon>
    </lineage>
</organism>
<evidence type="ECO:0000313" key="2">
    <source>
        <dbReference type="EMBL" id="KAF6836043.1"/>
    </source>
</evidence>
<sequence>MNPHPQRFPWLSQDKGLDLVLERVQTAPWAEPNHTSELLLMLSRRLVSSSKPAPEGSYRQTARQQRDTVCDTTRLWLKRHPLSGTRTIGSSEVEKSATLTGHRGETGGRTGGQRSFINRVLYPIEIQPYEVSNPLTAYWRA</sequence>
<feature type="region of interest" description="Disordered" evidence="1">
    <location>
        <begin position="86"/>
        <end position="112"/>
    </location>
</feature>
<proteinExistence type="predicted"/>
<comment type="caution">
    <text evidence="2">The sequence shown here is derived from an EMBL/GenBank/DDBJ whole genome shotgun (WGS) entry which is preliminary data.</text>
</comment>
<gene>
    <name evidence="2" type="ORF">CPLU01_03948</name>
</gene>
<accession>A0A8H6NKE2</accession>
<name>A0A8H6NKE2_9PEZI</name>
<evidence type="ECO:0000313" key="3">
    <source>
        <dbReference type="Proteomes" id="UP000654918"/>
    </source>
</evidence>
<dbReference type="AlphaFoldDB" id="A0A8H6NKE2"/>
<evidence type="ECO:0000256" key="1">
    <source>
        <dbReference type="SAM" id="MobiDB-lite"/>
    </source>
</evidence>